<feature type="domain" description="Outer membrane lipoprotein BamD-like" evidence="5">
    <location>
        <begin position="167"/>
        <end position="289"/>
    </location>
</feature>
<dbReference type="InterPro" id="IPR011990">
    <property type="entry name" value="TPR-like_helical_dom_sf"/>
</dbReference>
<evidence type="ECO:0000259" key="5">
    <source>
        <dbReference type="Pfam" id="PF13525"/>
    </source>
</evidence>
<feature type="domain" description="YbgF trimerisation" evidence="6">
    <location>
        <begin position="46"/>
        <end position="118"/>
    </location>
</feature>
<evidence type="ECO:0000256" key="2">
    <source>
        <dbReference type="HAMAP-Rule" id="MF_02066"/>
    </source>
</evidence>
<comment type="similarity">
    <text evidence="2">Belongs to the CpoB family.</text>
</comment>
<organism evidence="7 8">
    <name type="scientific">Rheinheimera riviphila</name>
    <dbReference type="NCBI Taxonomy" id="1834037"/>
    <lineage>
        <taxon>Bacteria</taxon>
        <taxon>Pseudomonadati</taxon>
        <taxon>Pseudomonadota</taxon>
        <taxon>Gammaproteobacteria</taxon>
        <taxon>Chromatiales</taxon>
        <taxon>Chromatiaceae</taxon>
        <taxon>Rheinheimera</taxon>
    </lineage>
</organism>
<keyword evidence="2" id="KW-0574">Periplasm</keyword>
<dbReference type="OrthoDB" id="9768142at2"/>
<feature type="chain" id="PRO_5019592418" description="Cell division coordinator CpoB" evidence="2">
    <location>
        <begin position="21"/>
        <end position="290"/>
    </location>
</feature>
<evidence type="ECO:0000313" key="8">
    <source>
        <dbReference type="Proteomes" id="UP000283077"/>
    </source>
</evidence>
<keyword evidence="3" id="KW-0802">TPR repeat</keyword>
<dbReference type="Gene3D" id="1.20.5.110">
    <property type="match status" value="1"/>
</dbReference>
<feature type="compositionally biased region" description="Polar residues" evidence="4">
    <location>
        <begin position="113"/>
        <end position="126"/>
    </location>
</feature>
<protein>
    <recommendedName>
        <fullName evidence="2">Cell division coordinator CpoB</fullName>
    </recommendedName>
</protein>
<dbReference type="InterPro" id="IPR019734">
    <property type="entry name" value="TPR_rpt"/>
</dbReference>
<dbReference type="Pfam" id="PF13525">
    <property type="entry name" value="YfiO"/>
    <property type="match status" value="1"/>
</dbReference>
<evidence type="ECO:0000256" key="4">
    <source>
        <dbReference type="SAM" id="MobiDB-lite"/>
    </source>
</evidence>
<dbReference type="InterPro" id="IPR034706">
    <property type="entry name" value="CpoB"/>
</dbReference>
<dbReference type="GO" id="GO:0030288">
    <property type="term" value="C:outer membrane-bounded periplasmic space"/>
    <property type="evidence" value="ECO:0007669"/>
    <property type="project" value="UniProtKB-UniRule"/>
</dbReference>
<dbReference type="AlphaFoldDB" id="A0A437R1G5"/>
<evidence type="ECO:0000259" key="6">
    <source>
        <dbReference type="Pfam" id="PF16331"/>
    </source>
</evidence>
<dbReference type="Pfam" id="PF16331">
    <property type="entry name" value="TolA_bind_tri"/>
    <property type="match status" value="1"/>
</dbReference>
<accession>A0A437R1G5</accession>
<dbReference type="GO" id="GO:0043093">
    <property type="term" value="P:FtsZ-dependent cytokinesis"/>
    <property type="evidence" value="ECO:0007669"/>
    <property type="project" value="UniProtKB-UniRule"/>
</dbReference>
<evidence type="ECO:0000256" key="1">
    <source>
        <dbReference type="ARBA" id="ARBA00022729"/>
    </source>
</evidence>
<dbReference type="EMBL" id="SACS01000004">
    <property type="protein sequence ID" value="RVU40570.1"/>
    <property type="molecule type" value="Genomic_DNA"/>
</dbReference>
<feature type="signal peptide" evidence="2">
    <location>
        <begin position="1"/>
        <end position="20"/>
    </location>
</feature>
<keyword evidence="1 2" id="KW-0732">Signal</keyword>
<reference evidence="7 8" key="1">
    <citation type="submission" date="2019-01" db="EMBL/GenBank/DDBJ databases">
        <authorList>
            <person name="Chen W.-M."/>
        </authorList>
    </citation>
    <scope>NUCLEOTIDE SEQUENCE [LARGE SCALE GENOMIC DNA]</scope>
    <source>
        <strain evidence="7 8">KYPC3</strain>
    </source>
</reference>
<dbReference type="SUPFAM" id="SSF48452">
    <property type="entry name" value="TPR-like"/>
    <property type="match status" value="1"/>
</dbReference>
<comment type="function">
    <text evidence="2">Mediates coordination of peptidoglycan synthesis and outer membrane constriction during cell division.</text>
</comment>
<comment type="caution">
    <text evidence="7">The sequence shown here is derived from an EMBL/GenBank/DDBJ whole genome shotgun (WGS) entry which is preliminary data.</text>
</comment>
<dbReference type="InterPro" id="IPR014162">
    <property type="entry name" value="CpoB_C"/>
</dbReference>
<dbReference type="PROSITE" id="PS50005">
    <property type="entry name" value="TPR"/>
    <property type="match status" value="1"/>
</dbReference>
<feature type="repeat" description="TPR" evidence="3">
    <location>
        <begin position="207"/>
        <end position="240"/>
    </location>
</feature>
<name>A0A437R1G5_9GAMM</name>
<dbReference type="HAMAP" id="MF_02066">
    <property type="entry name" value="CpoB"/>
    <property type="match status" value="1"/>
</dbReference>
<comment type="subcellular location">
    <subcellularLocation>
        <location evidence="2">Periplasm</location>
    </subcellularLocation>
</comment>
<dbReference type="Proteomes" id="UP000283077">
    <property type="component" value="Unassembled WGS sequence"/>
</dbReference>
<dbReference type="GO" id="GO:0070206">
    <property type="term" value="P:protein trimerization"/>
    <property type="evidence" value="ECO:0007669"/>
    <property type="project" value="InterPro"/>
</dbReference>
<evidence type="ECO:0000313" key="7">
    <source>
        <dbReference type="EMBL" id="RVU40570.1"/>
    </source>
</evidence>
<sequence length="290" mass="31520" precursor="true">MDVKKSLITALSLISIAVLANPAPVADLSRSSNKTFGAQNSARAGSVEERLAALERVVEARASAQLEMQQQLQTLLDEVSELRGTTEVHNHKLEEILQQQRDIYQEIDRRLGGQSSTGGAVQSNAPASVEPQASVPAGNPAAVVAADQVAASEAAATQAGASATSTMSEGQAYEQAINFVIKDNNYAAAIPAFESFIENYPNSEYTSNSHYWLGQLYYQKSDFPKAQTHFERVVKQYPNSSRVPDALEKLGMVAEKQNDLVAAKRFYNQLIKSFPKSKPAAKARKKLETM</sequence>
<dbReference type="Gene3D" id="1.25.40.10">
    <property type="entry name" value="Tetratricopeptide repeat domain"/>
    <property type="match status" value="1"/>
</dbReference>
<keyword evidence="8" id="KW-1185">Reference proteome</keyword>
<proteinExistence type="inferred from homology"/>
<gene>
    <name evidence="7" type="primary">ybgF</name>
    <name evidence="2" type="synonym">cpoB</name>
    <name evidence="7" type="ORF">EOE67_05845</name>
</gene>
<keyword evidence="2" id="KW-0131">Cell cycle</keyword>
<feature type="region of interest" description="Disordered" evidence="4">
    <location>
        <begin position="112"/>
        <end position="135"/>
    </location>
</feature>
<dbReference type="RefSeq" id="WP_127698107.1">
    <property type="nucleotide sequence ID" value="NZ_SACS01000004.1"/>
</dbReference>
<keyword evidence="2" id="KW-0132">Cell division</keyword>
<dbReference type="InterPro" id="IPR039565">
    <property type="entry name" value="BamD-like"/>
</dbReference>
<dbReference type="SMART" id="SM00028">
    <property type="entry name" value="TPR"/>
    <property type="match status" value="2"/>
</dbReference>
<evidence type="ECO:0000256" key="3">
    <source>
        <dbReference type="PROSITE-ProRule" id="PRU00339"/>
    </source>
</evidence>
<dbReference type="InterPro" id="IPR032519">
    <property type="entry name" value="YbgF_tri"/>
</dbReference>
<dbReference type="NCBIfam" id="TIGR02795">
    <property type="entry name" value="tol_pal_ybgF"/>
    <property type="match status" value="1"/>
</dbReference>